<sequence>MSVTTVKEYLKQWNKDAAVREFEVSSATVELAAQALGVEPARIAKTLSFSDDGDGCILIVAAGDAKIDNAKFKAFFHRKARMLSPDEVIARTGHAIGGVCPFAITNPAARIWLDESLKRFATVFPACGSSNSAIELTCAELETCSRALGWIDVCKGWTEPPIIC</sequence>
<dbReference type="Proteomes" id="UP000245959">
    <property type="component" value="Unassembled WGS sequence"/>
</dbReference>
<reference evidence="2 3" key="1">
    <citation type="submission" date="2018-04" db="EMBL/GenBank/DDBJ databases">
        <title>Genomic Encyclopedia of Type Strains, Phase IV (KMG-IV): sequencing the most valuable type-strain genomes for metagenomic binning, comparative biology and taxonomic classification.</title>
        <authorList>
            <person name="Goeker M."/>
        </authorList>
    </citation>
    <scope>NUCLEOTIDE SEQUENCE [LARGE SCALE GENOMIC DNA]</scope>
    <source>
        <strain evidence="2 3">DSM 14823</strain>
    </source>
</reference>
<dbReference type="Pfam" id="PF04073">
    <property type="entry name" value="tRNA_edit"/>
    <property type="match status" value="1"/>
</dbReference>
<evidence type="ECO:0000259" key="1">
    <source>
        <dbReference type="Pfam" id="PF04073"/>
    </source>
</evidence>
<organism evidence="2 3">
    <name type="scientific">Victivallis vadensis</name>
    <dbReference type="NCBI Taxonomy" id="172901"/>
    <lineage>
        <taxon>Bacteria</taxon>
        <taxon>Pseudomonadati</taxon>
        <taxon>Lentisphaerota</taxon>
        <taxon>Lentisphaeria</taxon>
        <taxon>Victivallales</taxon>
        <taxon>Victivallaceae</taxon>
        <taxon>Victivallis</taxon>
    </lineage>
</organism>
<gene>
    <name evidence="2" type="ORF">C8D82_10147</name>
</gene>
<dbReference type="InterPro" id="IPR036754">
    <property type="entry name" value="YbaK/aa-tRNA-synt-asso_dom_sf"/>
</dbReference>
<dbReference type="GeneID" id="78293584"/>
<dbReference type="CDD" id="cd04333">
    <property type="entry name" value="ProX_deacylase"/>
    <property type="match status" value="1"/>
</dbReference>
<dbReference type="SUPFAM" id="SSF55826">
    <property type="entry name" value="YbaK/ProRS associated domain"/>
    <property type="match status" value="1"/>
</dbReference>
<dbReference type="AlphaFoldDB" id="A0A2U1BB19"/>
<feature type="domain" description="YbaK/aminoacyl-tRNA synthetase-associated" evidence="1">
    <location>
        <begin position="26"/>
        <end position="142"/>
    </location>
</feature>
<proteinExistence type="predicted"/>
<dbReference type="EMBL" id="QEKH01000001">
    <property type="protein sequence ID" value="PVY45853.1"/>
    <property type="molecule type" value="Genomic_DNA"/>
</dbReference>
<dbReference type="OrthoDB" id="9798760at2"/>
<dbReference type="Gene3D" id="3.90.960.10">
    <property type="entry name" value="YbaK/aminoacyl-tRNA synthetase-associated domain"/>
    <property type="match status" value="1"/>
</dbReference>
<name>A0A2U1BB19_9BACT</name>
<accession>A0A2U1BB19</accession>
<comment type="caution">
    <text evidence="2">The sequence shown here is derived from an EMBL/GenBank/DDBJ whole genome shotgun (WGS) entry which is preliminary data.</text>
</comment>
<dbReference type="InterPro" id="IPR007214">
    <property type="entry name" value="YbaK/aa-tRNA-synth-assoc-dom"/>
</dbReference>
<dbReference type="PANTHER" id="PTHR30411">
    <property type="entry name" value="CYTOPLASMIC PROTEIN"/>
    <property type="match status" value="1"/>
</dbReference>
<evidence type="ECO:0000313" key="2">
    <source>
        <dbReference type="EMBL" id="PVY45853.1"/>
    </source>
</evidence>
<protein>
    <submittedName>
        <fullName evidence="2">Prolyl-tRNA editing enzyme YbaK/EbsC (Cys-tRNA(Pro) deacylase)</fullName>
    </submittedName>
</protein>
<dbReference type="GO" id="GO:0002161">
    <property type="term" value="F:aminoacyl-tRNA deacylase activity"/>
    <property type="evidence" value="ECO:0007669"/>
    <property type="project" value="InterPro"/>
</dbReference>
<keyword evidence="3" id="KW-1185">Reference proteome</keyword>
<dbReference type="PANTHER" id="PTHR30411:SF1">
    <property type="entry name" value="CYTOPLASMIC PROTEIN"/>
    <property type="match status" value="1"/>
</dbReference>
<evidence type="ECO:0000313" key="3">
    <source>
        <dbReference type="Proteomes" id="UP000245959"/>
    </source>
</evidence>
<dbReference type="RefSeq" id="WP_116882249.1">
    <property type="nucleotide sequence ID" value="NZ_CABMMC010000162.1"/>
</dbReference>